<dbReference type="InterPro" id="IPR017879">
    <property type="entry name" value="PotA_ATP-bd"/>
</dbReference>
<keyword evidence="2 7" id="KW-1003">Cell membrane</keyword>
<evidence type="ECO:0000256" key="2">
    <source>
        <dbReference type="ARBA" id="ARBA00022475"/>
    </source>
</evidence>
<dbReference type="InterPro" id="IPR003593">
    <property type="entry name" value="AAA+_ATPase"/>
</dbReference>
<comment type="catalytic activity">
    <reaction evidence="7">
        <text>ATP + H2O + polyamine-[polyamine-binding protein]Side 1 = ADP + phosphate + polyamineSide 2 + [polyamine-binding protein]Side 1.</text>
        <dbReference type="EC" id="7.6.2.11"/>
    </reaction>
</comment>
<evidence type="ECO:0000256" key="1">
    <source>
        <dbReference type="ARBA" id="ARBA00022448"/>
    </source>
</evidence>
<keyword evidence="10" id="KW-1185">Reference proteome</keyword>
<feature type="domain" description="ABC transporter" evidence="8">
    <location>
        <begin position="6"/>
        <end position="236"/>
    </location>
</feature>
<keyword evidence="4 7" id="KW-0067">ATP-binding</keyword>
<dbReference type="PANTHER" id="PTHR42781">
    <property type="entry name" value="SPERMIDINE/PUTRESCINE IMPORT ATP-BINDING PROTEIN POTA"/>
    <property type="match status" value="1"/>
</dbReference>
<dbReference type="SUPFAM" id="SSF50331">
    <property type="entry name" value="MOP-like"/>
    <property type="match status" value="1"/>
</dbReference>
<dbReference type="NCBIfam" id="TIGR01187">
    <property type="entry name" value="potA"/>
    <property type="match status" value="1"/>
</dbReference>
<dbReference type="FunFam" id="3.40.50.300:FF:000133">
    <property type="entry name" value="Spermidine/putrescine import ATP-binding protein PotA"/>
    <property type="match status" value="1"/>
</dbReference>
<dbReference type="Gene3D" id="3.40.50.300">
    <property type="entry name" value="P-loop containing nucleotide triphosphate hydrolases"/>
    <property type="match status" value="1"/>
</dbReference>
<dbReference type="GO" id="GO:0043190">
    <property type="term" value="C:ATP-binding cassette (ABC) transporter complex"/>
    <property type="evidence" value="ECO:0007669"/>
    <property type="project" value="InterPro"/>
</dbReference>
<dbReference type="PANTHER" id="PTHR42781:SF4">
    <property type="entry name" value="SPERMIDINE_PUTRESCINE IMPORT ATP-BINDING PROTEIN POTA"/>
    <property type="match status" value="1"/>
</dbReference>
<keyword evidence="1 7" id="KW-0813">Transport</keyword>
<evidence type="ECO:0000256" key="7">
    <source>
        <dbReference type="RuleBase" id="RU364083"/>
    </source>
</evidence>
<reference evidence="9 10" key="1">
    <citation type="submission" date="2019-08" db="EMBL/GenBank/DDBJ databases">
        <title>Hyperibacter terrae gen. nov., sp. nov. and Hyperibacter viscosus sp. nov., two new members in the family Rhodospirillaceae isolated from the rhizosphere of Hypericum perforatum.</title>
        <authorList>
            <person name="Noviana Z."/>
        </authorList>
    </citation>
    <scope>NUCLEOTIDE SEQUENCE [LARGE SCALE GENOMIC DNA]</scope>
    <source>
        <strain evidence="9 10">R5913</strain>
    </source>
</reference>
<dbReference type="PROSITE" id="PS50893">
    <property type="entry name" value="ABC_TRANSPORTER_2"/>
    <property type="match status" value="1"/>
</dbReference>
<dbReference type="OrthoDB" id="9802264at2"/>
<keyword evidence="6 7" id="KW-0472">Membrane</keyword>
<organism evidence="9 10">
    <name type="scientific">Hypericibacter terrae</name>
    <dbReference type="NCBI Taxonomy" id="2602015"/>
    <lineage>
        <taxon>Bacteria</taxon>
        <taxon>Pseudomonadati</taxon>
        <taxon>Pseudomonadota</taxon>
        <taxon>Alphaproteobacteria</taxon>
        <taxon>Rhodospirillales</taxon>
        <taxon>Dongiaceae</taxon>
        <taxon>Hypericibacter</taxon>
    </lineage>
</organism>
<dbReference type="Pfam" id="PF08402">
    <property type="entry name" value="TOBE_2"/>
    <property type="match status" value="1"/>
</dbReference>
<dbReference type="Pfam" id="PF00005">
    <property type="entry name" value="ABC_tran"/>
    <property type="match status" value="1"/>
</dbReference>
<dbReference type="Proteomes" id="UP000326202">
    <property type="component" value="Chromosome"/>
</dbReference>
<comment type="subunit">
    <text evidence="7">The complex is composed of two ATP-binding proteins (PotA), two transmembrane proteins (PotB and PotC) and a solute-binding protein (PotD).</text>
</comment>
<dbReference type="GO" id="GO:0005524">
    <property type="term" value="F:ATP binding"/>
    <property type="evidence" value="ECO:0007669"/>
    <property type="project" value="UniProtKB-KW"/>
</dbReference>
<dbReference type="SMART" id="SM00382">
    <property type="entry name" value="AAA"/>
    <property type="match status" value="1"/>
</dbReference>
<comment type="function">
    <text evidence="7">Part of the ABC transporter complex PotABCD involved in spermidine/putrescine import. Responsible for energy coupling to the transport system.</text>
</comment>
<dbReference type="EMBL" id="CP042906">
    <property type="protein sequence ID" value="QEX16247.1"/>
    <property type="molecule type" value="Genomic_DNA"/>
</dbReference>
<dbReference type="InterPro" id="IPR050093">
    <property type="entry name" value="ABC_SmlMolc_Importer"/>
</dbReference>
<dbReference type="InterPro" id="IPR027417">
    <property type="entry name" value="P-loop_NTPase"/>
</dbReference>
<keyword evidence="3 7" id="KW-0547">Nucleotide-binding</keyword>
<evidence type="ECO:0000256" key="4">
    <source>
        <dbReference type="ARBA" id="ARBA00022840"/>
    </source>
</evidence>
<dbReference type="GO" id="GO:0016887">
    <property type="term" value="F:ATP hydrolysis activity"/>
    <property type="evidence" value="ECO:0007669"/>
    <property type="project" value="InterPro"/>
</dbReference>
<dbReference type="CDD" id="cd03300">
    <property type="entry name" value="ABC_PotA_N"/>
    <property type="match status" value="1"/>
</dbReference>
<name>A0A5J6MGL5_9PROT</name>
<dbReference type="PROSITE" id="PS00211">
    <property type="entry name" value="ABC_TRANSPORTER_1"/>
    <property type="match status" value="1"/>
</dbReference>
<gene>
    <name evidence="7" type="primary">potA</name>
    <name evidence="9" type="ORF">FRZ44_15390</name>
</gene>
<proteinExistence type="inferred from homology"/>
<dbReference type="InterPro" id="IPR008995">
    <property type="entry name" value="Mo/tungstate-bd_C_term_dom"/>
</dbReference>
<evidence type="ECO:0000313" key="10">
    <source>
        <dbReference type="Proteomes" id="UP000326202"/>
    </source>
</evidence>
<evidence type="ECO:0000256" key="3">
    <source>
        <dbReference type="ARBA" id="ARBA00022741"/>
    </source>
</evidence>
<dbReference type="InterPro" id="IPR005893">
    <property type="entry name" value="PotA-like"/>
</dbReference>
<dbReference type="InterPro" id="IPR013611">
    <property type="entry name" value="Transp-assoc_OB_typ2"/>
</dbReference>
<dbReference type="InterPro" id="IPR003439">
    <property type="entry name" value="ABC_transporter-like_ATP-bd"/>
</dbReference>
<dbReference type="SUPFAM" id="SSF52540">
    <property type="entry name" value="P-loop containing nucleoside triphosphate hydrolases"/>
    <property type="match status" value="1"/>
</dbReference>
<dbReference type="InterPro" id="IPR017871">
    <property type="entry name" value="ABC_transporter-like_CS"/>
</dbReference>
<sequence length="370" mass="40381">MAGGEVELVHLIKRFGAFVAVDGINLHMPAGEFFSLLGPSGCGKTTTLRMIAGFEQPTEGQIVLDGEDMTQTPPHRRHVNTVFQNYALFPHLNVFDNVAFGLRRARVEKDEVNRRVREALDLVQLTKFERRRPAQMSGGQQQRVALARALVLKPAVLLLDEPLGALDAKLRKQLQIELKALQQQVGITFIYVTHDQEEALTMSDRIAVMSNGRVEQVAPPKQVYEEPTTVFVADFLGVSNLMDANARGVTGGGHCQVKAGGFDLRCARGDTSISGQTKITIRPERVKLEKKDSTGENRVPGQVERSVYLGNAVQLIVRLATGNVIQVLVQNGGEEIPFNPGDSVQAHLPADALRVLLDTGAKLPSAEAAK</sequence>
<accession>A0A5J6MGL5</accession>
<evidence type="ECO:0000313" key="9">
    <source>
        <dbReference type="EMBL" id="QEX16247.1"/>
    </source>
</evidence>
<comment type="similarity">
    <text evidence="7">Belongs to the ABC transporter superfamily. Spermidine/putrescine importer (TC 3.A.1.11.1) family.</text>
</comment>
<dbReference type="Gene3D" id="2.40.50.100">
    <property type="match status" value="1"/>
</dbReference>
<evidence type="ECO:0000259" key="8">
    <source>
        <dbReference type="PROSITE" id="PS50893"/>
    </source>
</evidence>
<dbReference type="AlphaFoldDB" id="A0A5J6MGL5"/>
<dbReference type="GO" id="GO:0015594">
    <property type="term" value="F:ABC-type putrescine transporter activity"/>
    <property type="evidence" value="ECO:0007669"/>
    <property type="project" value="InterPro"/>
</dbReference>
<dbReference type="EC" id="7.6.2.11" evidence="7"/>
<keyword evidence="5 7" id="KW-1278">Translocase</keyword>
<evidence type="ECO:0000256" key="6">
    <source>
        <dbReference type="ARBA" id="ARBA00023136"/>
    </source>
</evidence>
<dbReference type="RefSeq" id="WP_151176626.1">
    <property type="nucleotide sequence ID" value="NZ_CP042906.1"/>
</dbReference>
<dbReference type="KEGG" id="htq:FRZ44_15390"/>
<evidence type="ECO:0000256" key="5">
    <source>
        <dbReference type="ARBA" id="ARBA00022967"/>
    </source>
</evidence>
<protein>
    <recommendedName>
        <fullName evidence="7">Spermidine/putrescine import ATP-binding protein PotA</fullName>
        <ecNumber evidence="7">7.6.2.11</ecNumber>
    </recommendedName>
</protein>